<sequence>MDGAQLRTVHTGALDGATLTAARKLLDDAFEGDFSDEDWDHTVGGLHVLVLEGDAELVGHAALVQRRLLYGEHALRTGYVEGVAVREDRRGLGYGAAMMREVERVVRGAYELGALSASEDAVDFYAARGWRPWQGPTSVLTPAGARRTPEDDGGVFVLAVTGALDLSRSLTADPRPGDAW</sequence>
<keyword evidence="3" id="KW-1185">Reference proteome</keyword>
<evidence type="ECO:0000259" key="1">
    <source>
        <dbReference type="PROSITE" id="PS51186"/>
    </source>
</evidence>
<protein>
    <submittedName>
        <fullName evidence="2">GNAT family N-acetyltransferase</fullName>
    </submittedName>
</protein>
<gene>
    <name evidence="2" type="ORF">KDA82_08620</name>
</gene>
<dbReference type="InterPro" id="IPR000182">
    <property type="entry name" value="GNAT_dom"/>
</dbReference>
<dbReference type="PROSITE" id="PS51186">
    <property type="entry name" value="GNAT"/>
    <property type="match status" value="1"/>
</dbReference>
<dbReference type="Pfam" id="PF00583">
    <property type="entry name" value="Acetyltransf_1"/>
    <property type="match status" value="1"/>
</dbReference>
<dbReference type="CDD" id="cd04301">
    <property type="entry name" value="NAT_SF"/>
    <property type="match status" value="1"/>
</dbReference>
<comment type="caution">
    <text evidence="2">The sequence shown here is derived from an EMBL/GenBank/DDBJ whole genome shotgun (WGS) entry which is preliminary data.</text>
</comment>
<name>A0A8T4ITA2_9ACTN</name>
<evidence type="ECO:0000313" key="3">
    <source>
        <dbReference type="Proteomes" id="UP000675554"/>
    </source>
</evidence>
<dbReference type="Gene3D" id="3.40.630.30">
    <property type="match status" value="1"/>
</dbReference>
<proteinExistence type="predicted"/>
<dbReference type="EMBL" id="JAGSMN010000165">
    <property type="protein sequence ID" value="MBR7673077.1"/>
    <property type="molecule type" value="Genomic_DNA"/>
</dbReference>
<dbReference type="GO" id="GO:0016747">
    <property type="term" value="F:acyltransferase activity, transferring groups other than amino-acyl groups"/>
    <property type="evidence" value="ECO:0007669"/>
    <property type="project" value="InterPro"/>
</dbReference>
<dbReference type="InterPro" id="IPR016181">
    <property type="entry name" value="Acyl_CoA_acyltransferase"/>
</dbReference>
<dbReference type="AlphaFoldDB" id="A0A8T4ITA2"/>
<dbReference type="SUPFAM" id="SSF55729">
    <property type="entry name" value="Acyl-CoA N-acyltransferases (Nat)"/>
    <property type="match status" value="1"/>
</dbReference>
<organism evidence="2 3">
    <name type="scientific">Streptomyces daliensis</name>
    <dbReference type="NCBI Taxonomy" id="299421"/>
    <lineage>
        <taxon>Bacteria</taxon>
        <taxon>Bacillati</taxon>
        <taxon>Actinomycetota</taxon>
        <taxon>Actinomycetes</taxon>
        <taxon>Kitasatosporales</taxon>
        <taxon>Streptomycetaceae</taxon>
        <taxon>Streptomyces</taxon>
    </lineage>
</organism>
<accession>A0A8T4ITA2</accession>
<evidence type="ECO:0000313" key="2">
    <source>
        <dbReference type="EMBL" id="MBR7673077.1"/>
    </source>
</evidence>
<reference evidence="2" key="1">
    <citation type="submission" date="2021-04" db="EMBL/GenBank/DDBJ databases">
        <title>Sequencing of actinobacteria type strains.</title>
        <authorList>
            <person name="Nguyen G.-S."/>
            <person name="Wentzel A."/>
        </authorList>
    </citation>
    <scope>NUCLEOTIDE SEQUENCE</scope>
    <source>
        <strain evidence="2">DSM 42095</strain>
    </source>
</reference>
<feature type="domain" description="N-acetyltransferase" evidence="1">
    <location>
        <begin position="9"/>
        <end position="171"/>
    </location>
</feature>
<dbReference type="Proteomes" id="UP000675554">
    <property type="component" value="Unassembled WGS sequence"/>
</dbReference>